<keyword evidence="2" id="KW-1185">Reference proteome</keyword>
<dbReference type="RefSeq" id="WP_083732221.1">
    <property type="nucleotide sequence ID" value="NZ_CP017641.1"/>
</dbReference>
<dbReference type="PANTHER" id="PTHR40036">
    <property type="entry name" value="MACROCIN O-METHYLTRANSFERASE"/>
    <property type="match status" value="1"/>
</dbReference>
<dbReference type="GO" id="GO:0030769">
    <property type="term" value="F:macrocin O-methyltransferase activity"/>
    <property type="evidence" value="ECO:0007669"/>
    <property type="project" value="UniProtKB-EC"/>
</dbReference>
<reference evidence="1 2" key="1">
    <citation type="journal article" date="2016" name="Front. Microbiol.">
        <title>Fuerstia marisgermanicae gen. nov., sp. nov., an Unusual Member of the Phylum Planctomycetes from the German Wadden Sea.</title>
        <authorList>
            <person name="Kohn T."/>
            <person name="Heuer A."/>
            <person name="Jogler M."/>
            <person name="Vollmers J."/>
            <person name="Boedeker C."/>
            <person name="Bunk B."/>
            <person name="Rast P."/>
            <person name="Borchert D."/>
            <person name="Glockner I."/>
            <person name="Freese H.M."/>
            <person name="Klenk H.P."/>
            <person name="Overmann J."/>
            <person name="Kaster A.K."/>
            <person name="Rohde M."/>
            <person name="Wiegand S."/>
            <person name="Jogler C."/>
        </authorList>
    </citation>
    <scope>NUCLEOTIDE SEQUENCE [LARGE SCALE GENOMIC DNA]</scope>
    <source>
        <strain evidence="1 2">NH11</strain>
    </source>
</reference>
<dbReference type="GO" id="GO:0032259">
    <property type="term" value="P:methylation"/>
    <property type="evidence" value="ECO:0007669"/>
    <property type="project" value="UniProtKB-KW"/>
</dbReference>
<keyword evidence="1" id="KW-0489">Methyltransferase</keyword>
<dbReference type="EC" id="2.1.1.101" evidence="1"/>
<protein>
    <submittedName>
        <fullName evidence="1">Macrocin O-methyltransferase</fullName>
        <ecNumber evidence="1">2.1.1.101</ecNumber>
    </submittedName>
</protein>
<dbReference type="Proteomes" id="UP000187735">
    <property type="component" value="Chromosome"/>
</dbReference>
<dbReference type="KEGG" id="fmr:Fuma_04312"/>
<organism evidence="1 2">
    <name type="scientific">Fuerstiella marisgermanici</name>
    <dbReference type="NCBI Taxonomy" id="1891926"/>
    <lineage>
        <taxon>Bacteria</taxon>
        <taxon>Pseudomonadati</taxon>
        <taxon>Planctomycetota</taxon>
        <taxon>Planctomycetia</taxon>
        <taxon>Planctomycetales</taxon>
        <taxon>Planctomycetaceae</taxon>
        <taxon>Fuerstiella</taxon>
    </lineage>
</organism>
<dbReference type="AlphaFoldDB" id="A0A1P8WKV1"/>
<evidence type="ECO:0000313" key="2">
    <source>
        <dbReference type="Proteomes" id="UP000187735"/>
    </source>
</evidence>
<proteinExistence type="predicted"/>
<dbReference type="Pfam" id="PF05711">
    <property type="entry name" value="TylF"/>
    <property type="match status" value="1"/>
</dbReference>
<keyword evidence="1" id="KW-0808">Transferase</keyword>
<dbReference type="EMBL" id="CP017641">
    <property type="protein sequence ID" value="APZ94673.1"/>
    <property type="molecule type" value="Genomic_DNA"/>
</dbReference>
<dbReference type="SUPFAM" id="SSF53335">
    <property type="entry name" value="S-adenosyl-L-methionine-dependent methyltransferases"/>
    <property type="match status" value="1"/>
</dbReference>
<accession>A0A1P8WKV1</accession>
<sequence length="247" mass="27552">MSALKTSVKRAFRTFGFRVNRVPKSTSLAYEDLFPFATYSPWNVDEAFINAFDQIQSHTLVDKYRCYELWQLTEQASKLPEGAILEVGVWRGGTGALIATQAQACGITDNVYLCDTFTGVVKATAMDETYGGGEHADTSPELVTELARDMQLMNVEILQGIFPEDTGHEIGDQTFRLCHIDVDVYQSAKEIGQWVWDRLVPGGIVVYDDYGFQACDGVLKCVEEQRSLKDRIVLHNLNGHAVVVKVS</sequence>
<dbReference type="InterPro" id="IPR029063">
    <property type="entry name" value="SAM-dependent_MTases_sf"/>
</dbReference>
<dbReference type="PANTHER" id="PTHR40036:SF1">
    <property type="entry name" value="MACROCIN O-METHYLTRANSFERASE"/>
    <property type="match status" value="1"/>
</dbReference>
<evidence type="ECO:0000313" key="1">
    <source>
        <dbReference type="EMBL" id="APZ94673.1"/>
    </source>
</evidence>
<dbReference type="OrthoDB" id="149130at2"/>
<dbReference type="STRING" id="1891926.Fuma_04312"/>
<name>A0A1P8WKV1_9PLAN</name>
<gene>
    <name evidence="1" type="primary">tylF_1</name>
    <name evidence="1" type="ORF">Fuma_04312</name>
</gene>
<dbReference type="InterPro" id="IPR008884">
    <property type="entry name" value="TylF_MeTrfase"/>
</dbReference>
<dbReference type="Gene3D" id="3.40.50.150">
    <property type="entry name" value="Vaccinia Virus protein VP39"/>
    <property type="match status" value="1"/>
</dbReference>